<evidence type="ECO:0008006" key="3">
    <source>
        <dbReference type="Google" id="ProtNLM"/>
    </source>
</evidence>
<keyword evidence="2" id="KW-1185">Reference proteome</keyword>
<evidence type="ECO:0000313" key="1">
    <source>
        <dbReference type="EMBL" id="AXC43142.1"/>
    </source>
</evidence>
<proteinExistence type="predicted"/>
<dbReference type="InterPro" id="IPR003615">
    <property type="entry name" value="HNH_nuc"/>
</dbReference>
<dbReference type="RefSeq" id="YP_009806147.1">
    <property type="nucleotide sequence ID" value="NC_048013.1"/>
</dbReference>
<evidence type="ECO:0000313" key="2">
    <source>
        <dbReference type="Proteomes" id="UP000252267"/>
    </source>
</evidence>
<sequence length="153" mass="17479">MARTDILERKEEILAWIAENQPKAEIARRLRCKVDTLNTYLKKMGIEYTGNSARKGFIRPEIQDGYTPASNYFYKNSPISSSKLRVKILREGLKPHKCESCSLSEWMGVPIPLELEHKDGDHYNNEWDNLALLCPNCHALTPTHSGKNKGTYA</sequence>
<dbReference type="CDD" id="cd00085">
    <property type="entry name" value="HNHc"/>
    <property type="match status" value="1"/>
</dbReference>
<protein>
    <recommendedName>
        <fullName evidence="3">HNH nuclease domain-containing protein</fullName>
    </recommendedName>
</protein>
<dbReference type="KEGG" id="vg:54996898"/>
<dbReference type="EMBL" id="MH370375">
    <property type="protein sequence ID" value="AXC43142.1"/>
    <property type="molecule type" value="Genomic_DNA"/>
</dbReference>
<reference evidence="2" key="1">
    <citation type="submission" date="2018-05" db="EMBL/GenBank/DDBJ databases">
        <title>Host range determinants of Salmonella infecting bacteriophages.</title>
        <authorList>
            <person name="Gencay Y.E."/>
        </authorList>
    </citation>
    <scope>NUCLEOTIDE SEQUENCE [LARGE SCALE GENOMIC DNA]</scope>
</reference>
<accession>A0A2Z5HTU6</accession>
<organism evidence="1 2">
    <name type="scientific">Salmonella phage S124</name>
    <dbReference type="NCBI Taxonomy" id="2231351"/>
    <lineage>
        <taxon>Viruses</taxon>
        <taxon>Duplodnaviria</taxon>
        <taxon>Heunggongvirae</taxon>
        <taxon>Uroviricota</taxon>
        <taxon>Caudoviricetes</taxon>
        <taxon>Demerecviridae</taxon>
        <taxon>Markadamsvirinae</taxon>
        <taxon>Epseptimavirus</taxon>
        <taxon>Epseptimavirus S124</taxon>
    </lineage>
</organism>
<name>A0A2Z5HTU6_9CAUD</name>
<dbReference type="GeneID" id="54996898"/>
<dbReference type="Proteomes" id="UP000252267">
    <property type="component" value="Segment"/>
</dbReference>